<dbReference type="EMBL" id="JASWJB010000098">
    <property type="protein sequence ID" value="KAK2598139.1"/>
    <property type="molecule type" value="Genomic_DNA"/>
</dbReference>
<dbReference type="SUPFAM" id="SSF144232">
    <property type="entry name" value="HIT/MYND zinc finger-like"/>
    <property type="match status" value="1"/>
</dbReference>
<evidence type="ECO:0000256" key="1">
    <source>
        <dbReference type="ARBA" id="ARBA00022723"/>
    </source>
</evidence>
<reference evidence="6" key="1">
    <citation type="submission" date="2023-06" db="EMBL/GenBank/DDBJ databases">
        <title>Conoideocrella luteorostrata (Hypocreales: Clavicipitaceae), a potential biocontrol fungus for elongate hemlock scale in United States Christmas tree production areas.</title>
        <authorList>
            <person name="Barrett H."/>
            <person name="Lovett B."/>
            <person name="Macias A.M."/>
            <person name="Stajich J.E."/>
            <person name="Kasson M.T."/>
        </authorList>
    </citation>
    <scope>NUCLEOTIDE SEQUENCE</scope>
    <source>
        <strain evidence="6">ARSEF 14590</strain>
    </source>
</reference>
<dbReference type="Gene3D" id="6.10.140.2220">
    <property type="match status" value="1"/>
</dbReference>
<name>A0AAJ0CNV8_9HYPO</name>
<evidence type="ECO:0000256" key="4">
    <source>
        <dbReference type="PROSITE-ProRule" id="PRU00134"/>
    </source>
</evidence>
<keyword evidence="2 4" id="KW-0863">Zinc-finger</keyword>
<dbReference type="PROSITE" id="PS01360">
    <property type="entry name" value="ZF_MYND_1"/>
    <property type="match status" value="1"/>
</dbReference>
<gene>
    <name evidence="6" type="ORF">QQS21_005690</name>
</gene>
<evidence type="ECO:0000259" key="5">
    <source>
        <dbReference type="PROSITE" id="PS50865"/>
    </source>
</evidence>
<comment type="caution">
    <text evidence="6">The sequence shown here is derived from an EMBL/GenBank/DDBJ whole genome shotgun (WGS) entry which is preliminary data.</text>
</comment>
<dbReference type="Pfam" id="PF01753">
    <property type="entry name" value="zf-MYND"/>
    <property type="match status" value="1"/>
</dbReference>
<keyword evidence="1" id="KW-0479">Metal-binding</keyword>
<evidence type="ECO:0000313" key="6">
    <source>
        <dbReference type="EMBL" id="KAK2598139.1"/>
    </source>
</evidence>
<dbReference type="Proteomes" id="UP001251528">
    <property type="component" value="Unassembled WGS sequence"/>
</dbReference>
<keyword evidence="7" id="KW-1185">Reference proteome</keyword>
<organism evidence="6 7">
    <name type="scientific">Conoideocrella luteorostrata</name>
    <dbReference type="NCBI Taxonomy" id="1105319"/>
    <lineage>
        <taxon>Eukaryota</taxon>
        <taxon>Fungi</taxon>
        <taxon>Dikarya</taxon>
        <taxon>Ascomycota</taxon>
        <taxon>Pezizomycotina</taxon>
        <taxon>Sordariomycetes</taxon>
        <taxon>Hypocreomycetidae</taxon>
        <taxon>Hypocreales</taxon>
        <taxon>Clavicipitaceae</taxon>
        <taxon>Conoideocrella</taxon>
    </lineage>
</organism>
<protein>
    <recommendedName>
        <fullName evidence="5">MYND-type domain-containing protein</fullName>
    </recommendedName>
</protein>
<evidence type="ECO:0000256" key="3">
    <source>
        <dbReference type="ARBA" id="ARBA00022833"/>
    </source>
</evidence>
<sequence length="359" mass="40671">MPLIKSADEGKLNGLAPRACELCHRSDGILRCSACQAVYYCGRDCQTEDRGGHKMACMLIKNARRRYEFEEKKLRDTPGDVTTSENIFEDNIGHFWDILEARPYMRARYGLVDAMLQSCGKAGGPVDLVQIALDHLLDMMRLCRQDNMGARHLIPALYIRLGRDQNAYDFMKWYATTGEEPQFDWRDMNQPFLDIKDADALEAPAKSWTKTTFLELNHAVALVLIKVRILLDLQAIQNARIALRGVIPQEIIEIIRSQLVNCIVGSRNDILLAMPEKTAQLLETIKSQVKEVYRAIEEYNLYFWGMLVKGMDAGVLQSPIDPSAEQSFEEALLVIENSYASWYETPGAVDVLRSLSKAS</sequence>
<dbReference type="InterPro" id="IPR002893">
    <property type="entry name" value="Znf_MYND"/>
</dbReference>
<dbReference type="PROSITE" id="PS50865">
    <property type="entry name" value="ZF_MYND_2"/>
    <property type="match status" value="1"/>
</dbReference>
<keyword evidence="3" id="KW-0862">Zinc</keyword>
<evidence type="ECO:0000256" key="2">
    <source>
        <dbReference type="ARBA" id="ARBA00022771"/>
    </source>
</evidence>
<feature type="domain" description="MYND-type" evidence="5">
    <location>
        <begin position="20"/>
        <end position="57"/>
    </location>
</feature>
<evidence type="ECO:0000313" key="7">
    <source>
        <dbReference type="Proteomes" id="UP001251528"/>
    </source>
</evidence>
<proteinExistence type="predicted"/>
<accession>A0AAJ0CNV8</accession>
<dbReference type="GO" id="GO:0008270">
    <property type="term" value="F:zinc ion binding"/>
    <property type="evidence" value="ECO:0007669"/>
    <property type="project" value="UniProtKB-KW"/>
</dbReference>
<dbReference type="AlphaFoldDB" id="A0AAJ0CNV8"/>